<dbReference type="GO" id="GO:0030295">
    <property type="term" value="F:protein kinase activator activity"/>
    <property type="evidence" value="ECO:0007669"/>
    <property type="project" value="TreeGrafter"/>
</dbReference>
<keyword evidence="11" id="KW-0902">Two-component regulatory system</keyword>
<dbReference type="PROSITE" id="PS50112">
    <property type="entry name" value="PAS"/>
    <property type="match status" value="2"/>
</dbReference>
<dbReference type="Gene3D" id="3.30.450.20">
    <property type="entry name" value="PAS domain"/>
    <property type="match status" value="2"/>
</dbReference>
<reference evidence="15 16" key="1">
    <citation type="submission" date="2012-02" db="EMBL/GenBank/DDBJ databases">
        <title>Complete genome sequence of Caldilinea aerophila DSM 14535 (= NBRC 102666).</title>
        <authorList>
            <person name="Oguchi A."/>
            <person name="Hosoyama A."/>
            <person name="Sekine M."/>
            <person name="Fukai R."/>
            <person name="Kato Y."/>
            <person name="Nakamura S."/>
            <person name="Hanada S."/>
            <person name="Yamazaki S."/>
            <person name="Fujita N."/>
        </authorList>
    </citation>
    <scope>NUCLEOTIDE SEQUENCE [LARGE SCALE GENOMIC DNA]</scope>
    <source>
        <strain evidence="16">DSM 14535 / JCM 11387 / NBRC 104270 / STL-6-O1</strain>
    </source>
</reference>
<organism evidence="15 16">
    <name type="scientific">Caldilinea aerophila (strain DSM 14535 / JCM 11387 / NBRC 104270 / STL-6-O1)</name>
    <dbReference type="NCBI Taxonomy" id="926550"/>
    <lineage>
        <taxon>Bacteria</taxon>
        <taxon>Bacillati</taxon>
        <taxon>Chloroflexota</taxon>
        <taxon>Caldilineae</taxon>
        <taxon>Caldilineales</taxon>
        <taxon>Caldilineaceae</taxon>
        <taxon>Caldilinea</taxon>
    </lineage>
</organism>
<dbReference type="CDD" id="cd00130">
    <property type="entry name" value="PAS"/>
    <property type="match status" value="2"/>
</dbReference>
<dbReference type="InterPro" id="IPR036890">
    <property type="entry name" value="HATPase_C_sf"/>
</dbReference>
<dbReference type="NCBIfam" id="TIGR00229">
    <property type="entry name" value="sensory_box"/>
    <property type="match status" value="1"/>
</dbReference>
<accession>I0I2E7</accession>
<evidence type="ECO:0000256" key="7">
    <source>
        <dbReference type="ARBA" id="ARBA00022741"/>
    </source>
</evidence>
<dbReference type="STRING" id="926550.CLDAP_13950"/>
<dbReference type="InterPro" id="IPR003594">
    <property type="entry name" value="HATPase_dom"/>
</dbReference>
<comment type="subcellular location">
    <subcellularLocation>
        <location evidence="2">Membrane</location>
        <topology evidence="2">Multi-pass membrane protein</topology>
    </subcellularLocation>
</comment>
<dbReference type="AlphaFoldDB" id="I0I2E7"/>
<comment type="catalytic activity">
    <reaction evidence="1">
        <text>ATP + protein L-histidine = ADP + protein N-phospho-L-histidine.</text>
        <dbReference type="EC" id="2.7.13.3"/>
    </reaction>
</comment>
<evidence type="ECO:0000256" key="4">
    <source>
        <dbReference type="ARBA" id="ARBA00022553"/>
    </source>
</evidence>
<keyword evidence="6" id="KW-0812">Transmembrane</keyword>
<dbReference type="FunFam" id="3.30.565.10:FF:000006">
    <property type="entry name" value="Sensor histidine kinase WalK"/>
    <property type="match status" value="1"/>
</dbReference>
<evidence type="ECO:0000256" key="3">
    <source>
        <dbReference type="ARBA" id="ARBA00012438"/>
    </source>
</evidence>
<dbReference type="eggNOG" id="COG5002">
    <property type="taxonomic scope" value="Bacteria"/>
</dbReference>
<proteinExistence type="predicted"/>
<dbReference type="GO" id="GO:0000156">
    <property type="term" value="F:phosphorelay response regulator activity"/>
    <property type="evidence" value="ECO:0007669"/>
    <property type="project" value="TreeGrafter"/>
</dbReference>
<keyword evidence="7" id="KW-0547">Nucleotide-binding</keyword>
<dbReference type="InterPro" id="IPR004358">
    <property type="entry name" value="Sig_transdc_His_kin-like_C"/>
</dbReference>
<dbReference type="Pfam" id="PF02518">
    <property type="entry name" value="HATPase_c"/>
    <property type="match status" value="1"/>
</dbReference>
<evidence type="ECO:0000259" key="14">
    <source>
        <dbReference type="PROSITE" id="PS50112"/>
    </source>
</evidence>
<dbReference type="SUPFAM" id="SSF55874">
    <property type="entry name" value="ATPase domain of HSP90 chaperone/DNA topoisomerase II/histidine kinase"/>
    <property type="match status" value="1"/>
</dbReference>
<dbReference type="InterPro" id="IPR050351">
    <property type="entry name" value="BphY/WalK/GraS-like"/>
</dbReference>
<dbReference type="Pfam" id="PF13426">
    <property type="entry name" value="PAS_9"/>
    <property type="match status" value="1"/>
</dbReference>
<keyword evidence="4" id="KW-0597">Phosphoprotein</keyword>
<dbReference type="eggNOG" id="COG3829">
    <property type="taxonomic scope" value="Bacteria"/>
</dbReference>
<evidence type="ECO:0000256" key="8">
    <source>
        <dbReference type="ARBA" id="ARBA00022777"/>
    </source>
</evidence>
<dbReference type="GO" id="GO:0000155">
    <property type="term" value="F:phosphorelay sensor kinase activity"/>
    <property type="evidence" value="ECO:0007669"/>
    <property type="project" value="InterPro"/>
</dbReference>
<evidence type="ECO:0000256" key="1">
    <source>
        <dbReference type="ARBA" id="ARBA00000085"/>
    </source>
</evidence>
<dbReference type="SUPFAM" id="SSF47384">
    <property type="entry name" value="Homodimeric domain of signal transducing histidine kinase"/>
    <property type="match status" value="1"/>
</dbReference>
<keyword evidence="12" id="KW-0472">Membrane</keyword>
<keyword evidence="8" id="KW-0418">Kinase</keyword>
<dbReference type="Gene3D" id="1.10.287.130">
    <property type="match status" value="1"/>
</dbReference>
<dbReference type="PRINTS" id="PR00344">
    <property type="entry name" value="BCTRLSENSOR"/>
</dbReference>
<dbReference type="FunFam" id="1.10.287.130:FF:000001">
    <property type="entry name" value="Two-component sensor histidine kinase"/>
    <property type="match status" value="1"/>
</dbReference>
<keyword evidence="16" id="KW-1185">Reference proteome</keyword>
<feature type="domain" description="PAS" evidence="14">
    <location>
        <begin position="250"/>
        <end position="295"/>
    </location>
</feature>
<evidence type="ECO:0000256" key="11">
    <source>
        <dbReference type="ARBA" id="ARBA00023012"/>
    </source>
</evidence>
<gene>
    <name evidence="15" type="ordered locus">CLDAP_13950</name>
</gene>
<feature type="domain" description="PAS" evidence="14">
    <location>
        <begin position="139"/>
        <end position="190"/>
    </location>
</feature>
<evidence type="ECO:0000313" key="16">
    <source>
        <dbReference type="Proteomes" id="UP000007880"/>
    </source>
</evidence>
<dbReference type="SMART" id="SM00388">
    <property type="entry name" value="HisKA"/>
    <property type="match status" value="1"/>
</dbReference>
<keyword evidence="9" id="KW-0067">ATP-binding</keyword>
<evidence type="ECO:0000256" key="10">
    <source>
        <dbReference type="ARBA" id="ARBA00022989"/>
    </source>
</evidence>
<dbReference type="InterPro" id="IPR005467">
    <property type="entry name" value="His_kinase_dom"/>
</dbReference>
<dbReference type="SMART" id="SM00091">
    <property type="entry name" value="PAS"/>
    <property type="match status" value="2"/>
</dbReference>
<dbReference type="PROSITE" id="PS50109">
    <property type="entry name" value="HIS_KIN"/>
    <property type="match status" value="1"/>
</dbReference>
<dbReference type="CDD" id="cd00082">
    <property type="entry name" value="HisKA"/>
    <property type="match status" value="1"/>
</dbReference>
<name>I0I2E7_CALAS</name>
<keyword evidence="5" id="KW-0808">Transferase</keyword>
<dbReference type="Gene3D" id="3.30.565.10">
    <property type="entry name" value="Histidine kinase-like ATPase, C-terminal domain"/>
    <property type="match status" value="1"/>
</dbReference>
<dbReference type="PANTHER" id="PTHR42878:SF7">
    <property type="entry name" value="SENSOR HISTIDINE KINASE GLRK"/>
    <property type="match status" value="1"/>
</dbReference>
<keyword evidence="10" id="KW-1133">Transmembrane helix</keyword>
<dbReference type="InterPro" id="IPR000014">
    <property type="entry name" value="PAS"/>
</dbReference>
<dbReference type="GO" id="GO:0007234">
    <property type="term" value="P:osmosensory signaling via phosphorelay pathway"/>
    <property type="evidence" value="ECO:0007669"/>
    <property type="project" value="TreeGrafter"/>
</dbReference>
<dbReference type="InterPro" id="IPR036097">
    <property type="entry name" value="HisK_dim/P_sf"/>
</dbReference>
<dbReference type="EMBL" id="AP012337">
    <property type="protein sequence ID" value="BAL99434.1"/>
    <property type="molecule type" value="Genomic_DNA"/>
</dbReference>
<dbReference type="InterPro" id="IPR035965">
    <property type="entry name" value="PAS-like_dom_sf"/>
</dbReference>
<dbReference type="PANTHER" id="PTHR42878">
    <property type="entry name" value="TWO-COMPONENT HISTIDINE KINASE"/>
    <property type="match status" value="1"/>
</dbReference>
<evidence type="ECO:0000313" key="15">
    <source>
        <dbReference type="EMBL" id="BAL99434.1"/>
    </source>
</evidence>
<evidence type="ECO:0000259" key="13">
    <source>
        <dbReference type="PROSITE" id="PS50109"/>
    </source>
</evidence>
<dbReference type="Proteomes" id="UP000007880">
    <property type="component" value="Chromosome"/>
</dbReference>
<dbReference type="GO" id="GO:0016020">
    <property type="term" value="C:membrane"/>
    <property type="evidence" value="ECO:0007669"/>
    <property type="project" value="UniProtKB-SubCell"/>
</dbReference>
<evidence type="ECO:0000256" key="9">
    <source>
        <dbReference type="ARBA" id="ARBA00022840"/>
    </source>
</evidence>
<dbReference type="GO" id="GO:0005524">
    <property type="term" value="F:ATP binding"/>
    <property type="evidence" value="ECO:0007669"/>
    <property type="project" value="UniProtKB-KW"/>
</dbReference>
<dbReference type="KEGG" id="cap:CLDAP_13950"/>
<evidence type="ECO:0000256" key="2">
    <source>
        <dbReference type="ARBA" id="ARBA00004141"/>
    </source>
</evidence>
<sequence length="607" mass="67700">MFTTALSAFVRQLNCAAGAIYFRRPHAFSEQPIAAIPRNLHHNMAAAMVDSLAVGTLDDARWQAFLATLPRREQPSSACFAYLFALGDLGLLSLVKYDCPIDTELEQMLRPLLIKLTEAGRACLQQEELTAVHRNILWERNMLRSLIDATPSVLFSLDAEGRFLFSEGRGLEAIGRRPGEVVGQSIFELYAGNPDILDKVRAALQGETIFGTVETLGRAYDVVYRPVVDKDGCTHGIVGAAYDVTERKAAIDTLTAVLNSVDEGIVTTDARGVIQMINAQVTNMFGYDQEALLGQPIWMLLSSGHQPDMTIADMQEFIRINQLEAPGFFLDLEGRKHNGRTFPIEMRVQSFMLGDQPRYTVSIRDVTERKEYDRLRDDFVSTVSHELRTPLASIMGWTETLLTEHPGPLNDLQKRFLNTVYASAVRLDKLIDEVLTVSRIQRGVLRLNRSRIEPSLLLADAQKALAPQIAARNIQLQIEDTWPSEQTLEGDAERLAQVVKELLTNAIKFSPNGGEVIVRSWLDGNAWRLEIEDHGVGIEEEELPLVFQRFYRGQAARKAQIQGAGLGLYVCKAIVEGHQGKITLESQPGVHTVARFWIPIKVIPEGD</sequence>
<dbReference type="HOGENOM" id="CLU_449567_0_0_0"/>
<evidence type="ECO:0000256" key="12">
    <source>
        <dbReference type="ARBA" id="ARBA00023136"/>
    </source>
</evidence>
<protein>
    <recommendedName>
        <fullName evidence="3">histidine kinase</fullName>
        <ecNumber evidence="3">2.7.13.3</ecNumber>
    </recommendedName>
</protein>
<dbReference type="InterPro" id="IPR003661">
    <property type="entry name" value="HisK_dim/P_dom"/>
</dbReference>
<feature type="domain" description="Histidine kinase" evidence="13">
    <location>
        <begin position="382"/>
        <end position="602"/>
    </location>
</feature>
<dbReference type="Pfam" id="PF08448">
    <property type="entry name" value="PAS_4"/>
    <property type="match status" value="1"/>
</dbReference>
<evidence type="ECO:0000256" key="5">
    <source>
        <dbReference type="ARBA" id="ARBA00022679"/>
    </source>
</evidence>
<dbReference type="InterPro" id="IPR013656">
    <property type="entry name" value="PAS_4"/>
</dbReference>
<dbReference type="SMART" id="SM00387">
    <property type="entry name" value="HATPase_c"/>
    <property type="match status" value="1"/>
</dbReference>
<dbReference type="Pfam" id="PF00512">
    <property type="entry name" value="HisKA"/>
    <property type="match status" value="1"/>
</dbReference>
<dbReference type="SUPFAM" id="SSF55785">
    <property type="entry name" value="PYP-like sensor domain (PAS domain)"/>
    <property type="match status" value="2"/>
</dbReference>
<evidence type="ECO:0000256" key="6">
    <source>
        <dbReference type="ARBA" id="ARBA00022692"/>
    </source>
</evidence>
<dbReference type="EC" id="2.7.13.3" evidence="3"/>